<dbReference type="Proteomes" id="UP001064048">
    <property type="component" value="Chromosome 24"/>
</dbReference>
<evidence type="ECO:0000313" key="2">
    <source>
        <dbReference type="Proteomes" id="UP001064048"/>
    </source>
</evidence>
<name>A0ACC0K9C8_CHOFU</name>
<evidence type="ECO:0000313" key="1">
    <source>
        <dbReference type="EMBL" id="KAI8432989.1"/>
    </source>
</evidence>
<dbReference type="EMBL" id="CM046124">
    <property type="protein sequence ID" value="KAI8432989.1"/>
    <property type="molecule type" value="Genomic_DNA"/>
</dbReference>
<protein>
    <submittedName>
        <fullName evidence="1">Uncharacterized protein</fullName>
    </submittedName>
</protein>
<organism evidence="1 2">
    <name type="scientific">Choristoneura fumiferana</name>
    <name type="common">Spruce budworm moth</name>
    <name type="synonym">Archips fumiferana</name>
    <dbReference type="NCBI Taxonomy" id="7141"/>
    <lineage>
        <taxon>Eukaryota</taxon>
        <taxon>Metazoa</taxon>
        <taxon>Ecdysozoa</taxon>
        <taxon>Arthropoda</taxon>
        <taxon>Hexapoda</taxon>
        <taxon>Insecta</taxon>
        <taxon>Pterygota</taxon>
        <taxon>Neoptera</taxon>
        <taxon>Endopterygota</taxon>
        <taxon>Lepidoptera</taxon>
        <taxon>Glossata</taxon>
        <taxon>Ditrysia</taxon>
        <taxon>Tortricoidea</taxon>
        <taxon>Tortricidae</taxon>
        <taxon>Tortricinae</taxon>
        <taxon>Choristoneura</taxon>
    </lineage>
</organism>
<proteinExistence type="predicted"/>
<reference evidence="1 2" key="1">
    <citation type="journal article" date="2022" name="Genome Biol. Evol.">
        <title>The Spruce Budworm Genome: Reconstructing the Evolutionary History of Antifreeze Proteins.</title>
        <authorList>
            <person name="Beliveau C."/>
            <person name="Gagne P."/>
            <person name="Picq S."/>
            <person name="Vernygora O."/>
            <person name="Keeling C.I."/>
            <person name="Pinkney K."/>
            <person name="Doucet D."/>
            <person name="Wen F."/>
            <person name="Johnston J.S."/>
            <person name="Maaroufi H."/>
            <person name="Boyle B."/>
            <person name="Laroche J."/>
            <person name="Dewar K."/>
            <person name="Juretic N."/>
            <person name="Blackburn G."/>
            <person name="Nisole A."/>
            <person name="Brunet B."/>
            <person name="Brandao M."/>
            <person name="Lumley L."/>
            <person name="Duan J."/>
            <person name="Quan G."/>
            <person name="Lucarotti C.J."/>
            <person name="Roe A.D."/>
            <person name="Sperling F.A.H."/>
            <person name="Levesque R.C."/>
            <person name="Cusson M."/>
        </authorList>
    </citation>
    <scope>NUCLEOTIDE SEQUENCE [LARGE SCALE GENOMIC DNA]</scope>
    <source>
        <strain evidence="1">Glfc:IPQL:Cfum</strain>
    </source>
</reference>
<gene>
    <name evidence="1" type="ORF">MSG28_013871</name>
</gene>
<keyword evidence="2" id="KW-1185">Reference proteome</keyword>
<comment type="caution">
    <text evidence="1">The sequence shown here is derived from an EMBL/GenBank/DDBJ whole genome shotgun (WGS) entry which is preliminary data.</text>
</comment>
<sequence>MDNVCSVSITSFFDQRLSLAVQRGNAASVLGTMPRAALPLEEEALMKNFLIIFIGLCVTVTAVPQSAPSNDDDDFNLDPVQSKDKICITEDKREGICVNEATCTEAFNVAIYGIFEESDLRYLGYIQRLYLHKYEPRQLLCSPGDLVISSDIYAYATCSCSTQPELIFRAPNLRQKPIQRETRNDALPPNRYLPRRTVVLRASKHVHDHEHNTISDARSTRSRRGLHPYVVSIPKIRTKRFRSSFINRTAKEWNSLPATVFLEHYNLAAFKSRVNEHLLGKRAPS</sequence>
<accession>A0ACC0K9C8</accession>